<sequence>MGVERNMGDNSELEVFEGLPPKPVSAEAVKSLGESDAVTGTLPLECRFNDIITEFLLYKNEKIFDFAFDPSTETWYLLEDREHTEETFHDVEETLMDRLHDWREEHVLPYLVENDLIPNFEF</sequence>
<evidence type="ECO:0000259" key="1">
    <source>
        <dbReference type="Pfam" id="PF25912"/>
    </source>
</evidence>
<gene>
    <name evidence="2" type="ordered locus">Nmlp_2508</name>
</gene>
<dbReference type="Pfam" id="PF25912">
    <property type="entry name" value="DUF7964"/>
    <property type="match status" value="1"/>
</dbReference>
<dbReference type="EMBL" id="HF582854">
    <property type="protein sequence ID" value="CCQ36673.1"/>
    <property type="molecule type" value="Genomic_DNA"/>
</dbReference>
<protein>
    <recommendedName>
        <fullName evidence="1">DUF7964 domain-containing protein</fullName>
    </recommendedName>
</protein>
<accession>M1Y2F9</accession>
<dbReference type="KEGG" id="nmo:Nmlp_2508"/>
<feature type="domain" description="DUF7964" evidence="1">
    <location>
        <begin position="16"/>
        <end position="102"/>
    </location>
</feature>
<reference evidence="2 3" key="1">
    <citation type="journal article" date="2013" name="Genome Announc.">
        <title>Genome of the haloarchaeon Natronomonas moolapensis, a neutrophilic member of a previously haloalkaliphilic genus.</title>
        <authorList>
            <person name="Dyall-Smith M.L."/>
            <person name="Pfeiffer F."/>
            <person name="Oberwinkler T."/>
            <person name="Klee K."/>
            <person name="Rampp M."/>
            <person name="Palm P."/>
            <person name="Gross K."/>
            <person name="Schuster S.C."/>
            <person name="Oesterhelt D."/>
        </authorList>
    </citation>
    <scope>NUCLEOTIDE SEQUENCE [LARGE SCALE GENOMIC DNA]</scope>
    <source>
        <strain evidence="3">DSM 18674 / JCM 14361 / 8.8.11</strain>
    </source>
</reference>
<dbReference type="HOGENOM" id="CLU_2021564_0_0_2"/>
<name>M1Y2F9_NATM8</name>
<dbReference type="AlphaFoldDB" id="M1Y2F9"/>
<keyword evidence="3" id="KW-1185">Reference proteome</keyword>
<evidence type="ECO:0000313" key="3">
    <source>
        <dbReference type="Proteomes" id="UP000011867"/>
    </source>
</evidence>
<dbReference type="eggNOG" id="arCOG13580">
    <property type="taxonomic scope" value="Archaea"/>
</dbReference>
<proteinExistence type="predicted"/>
<evidence type="ECO:0000313" key="2">
    <source>
        <dbReference type="EMBL" id="CCQ36673.1"/>
    </source>
</evidence>
<dbReference type="InterPro" id="IPR058270">
    <property type="entry name" value="DUF7964"/>
</dbReference>
<dbReference type="Proteomes" id="UP000011867">
    <property type="component" value="Chromosome"/>
</dbReference>
<organism evidence="2 3">
    <name type="scientific">Natronomonas moolapensis (strain DSM 18674 / CECT 7526 / JCM 14361 / 8.8.11)</name>
    <dbReference type="NCBI Taxonomy" id="268739"/>
    <lineage>
        <taxon>Archaea</taxon>
        <taxon>Methanobacteriati</taxon>
        <taxon>Methanobacteriota</taxon>
        <taxon>Stenosarchaea group</taxon>
        <taxon>Halobacteria</taxon>
        <taxon>Halobacteriales</taxon>
        <taxon>Natronomonadaceae</taxon>
        <taxon>Natronomonas</taxon>
    </lineage>
</organism>